<accession>K4JS02</accession>
<protein>
    <submittedName>
        <fullName evidence="1">Uncharacterized protein</fullName>
    </submittedName>
</protein>
<dbReference type="RefSeq" id="YP_006988488.1">
    <property type="nucleotide sequence ID" value="NC_019406.1"/>
</dbReference>
<proteinExistence type="predicted"/>
<keyword evidence="2" id="KW-1185">Reference proteome</keyword>
<sequence length="72" mass="7723">MSTPVSIFDSDDLPGAVEGYEVQIARLPNGEIEAVAFIDHEQADMVEVPPQIAIEFARAILAAVRDPSATLN</sequence>
<evidence type="ECO:0000313" key="2">
    <source>
        <dbReference type="Proteomes" id="UP000000463"/>
    </source>
</evidence>
<dbReference type="EMBL" id="JX100810">
    <property type="protein sequence ID" value="AFU88124.1"/>
    <property type="molecule type" value="Genomic_DNA"/>
</dbReference>
<reference evidence="1 2" key="1">
    <citation type="journal article" date="2012" name="BMC Genomics">
        <title>The Caulobacter crescentus phage phiCbK: genomics of a canonical phage.</title>
        <authorList>
            <person name="Gill J.J."/>
            <person name="Berry J.D."/>
            <person name="Russell W.K."/>
            <person name="Lessor L."/>
            <person name="Escobar Garcia D.A."/>
            <person name="Hernandez D."/>
            <person name="Kane A."/>
            <person name="Keene J."/>
            <person name="Maddox M."/>
            <person name="Martin R."/>
            <person name="Mohan S."/>
            <person name="Thorn A.M."/>
            <person name="Russell D.H."/>
            <person name="Young R."/>
        </authorList>
    </citation>
    <scope>NUCLEOTIDE SEQUENCE [LARGE SCALE GENOMIC DNA]</scope>
</reference>
<dbReference type="Proteomes" id="UP000000463">
    <property type="component" value="Segment"/>
</dbReference>
<name>K4JS02_9CAUD</name>
<dbReference type="KEGG" id="vg:13995182"/>
<organism evidence="1 2">
    <name type="scientific">Caulobacter phage CcrColossus</name>
    <dbReference type="NCBI Taxonomy" id="1211640"/>
    <lineage>
        <taxon>Viruses</taxon>
        <taxon>Duplodnaviria</taxon>
        <taxon>Heunggongvirae</taxon>
        <taxon>Uroviricota</taxon>
        <taxon>Caudoviricetes</taxon>
        <taxon>Jeanschmidtviridae</taxon>
        <taxon>Colossusvirus</taxon>
        <taxon>Colossusvirus colossus</taxon>
    </lineage>
</organism>
<gene>
    <name evidence="1" type="ORF">CcrColossus_gp254</name>
</gene>
<evidence type="ECO:0000313" key="1">
    <source>
        <dbReference type="EMBL" id="AFU88124.1"/>
    </source>
</evidence>
<dbReference type="GeneID" id="13995182"/>